<evidence type="ECO:0000313" key="2">
    <source>
        <dbReference type="EMBL" id="MFC3974759.1"/>
    </source>
</evidence>
<name>A0ABV8EES5_9BACT</name>
<comment type="caution">
    <text evidence="2">The sequence shown here is derived from an EMBL/GenBank/DDBJ whole genome shotgun (WGS) entry which is preliminary data.</text>
</comment>
<dbReference type="InterPro" id="IPR011042">
    <property type="entry name" value="6-blade_b-propeller_TolB-like"/>
</dbReference>
<evidence type="ECO:0000256" key="1">
    <source>
        <dbReference type="SAM" id="SignalP"/>
    </source>
</evidence>
<sequence>MIKYVLLGIVLTLLSRNHLNAQGNSDLISIDVKKSGKKIELGQVSKITDRKGYDNQPSFINDTQMAFSSADDTGNFDIIIYNFKTGKFTNLTKTNNQNEYSPRLTDCGLYVSAVTVEESGKQRLWLYPTNFGEPELLYDDIEPVGYYDWYDNKAAMFVLGQPNTLIYPYSKDDKLTISENVGRTIRRQPKTSVISYIDKNDEVEIKGEQTFKIIGFDIKGRSYTHFGNTLGSNEDFVWLDKYHLMSAKGNTIYVKKLNEENWTKIGEVDITGYKNVSRMAYSKKLKKLILVMDRID</sequence>
<dbReference type="Gene3D" id="2.120.10.30">
    <property type="entry name" value="TolB, C-terminal domain"/>
    <property type="match status" value="1"/>
</dbReference>
<dbReference type="SUPFAM" id="SSF82171">
    <property type="entry name" value="DPP6 N-terminal domain-like"/>
    <property type="match status" value="1"/>
</dbReference>
<keyword evidence="3" id="KW-1185">Reference proteome</keyword>
<evidence type="ECO:0000313" key="3">
    <source>
        <dbReference type="Proteomes" id="UP001595766"/>
    </source>
</evidence>
<dbReference type="RefSeq" id="WP_241294374.1">
    <property type="nucleotide sequence ID" value="NZ_JAKZGR010000006.1"/>
</dbReference>
<feature type="signal peptide" evidence="1">
    <location>
        <begin position="1"/>
        <end position="21"/>
    </location>
</feature>
<reference evidence="3" key="1">
    <citation type="journal article" date="2019" name="Int. J. Syst. Evol. Microbiol.">
        <title>The Global Catalogue of Microorganisms (GCM) 10K type strain sequencing project: providing services to taxonomists for standard genome sequencing and annotation.</title>
        <authorList>
            <consortium name="The Broad Institute Genomics Platform"/>
            <consortium name="The Broad Institute Genome Sequencing Center for Infectious Disease"/>
            <person name="Wu L."/>
            <person name="Ma J."/>
        </authorList>
    </citation>
    <scope>NUCLEOTIDE SEQUENCE [LARGE SCALE GENOMIC DNA]</scope>
    <source>
        <strain evidence="3">CECT 8551</strain>
    </source>
</reference>
<gene>
    <name evidence="2" type="ORF">ACFOUP_00080</name>
</gene>
<protein>
    <submittedName>
        <fullName evidence="2">TolB family protein</fullName>
    </submittedName>
</protein>
<dbReference type="Proteomes" id="UP001595766">
    <property type="component" value="Unassembled WGS sequence"/>
</dbReference>
<dbReference type="EMBL" id="JBHSAV010000003">
    <property type="protein sequence ID" value="MFC3974759.1"/>
    <property type="molecule type" value="Genomic_DNA"/>
</dbReference>
<accession>A0ABV8EES5</accession>
<proteinExistence type="predicted"/>
<feature type="chain" id="PRO_5047460328" evidence="1">
    <location>
        <begin position="22"/>
        <end position="296"/>
    </location>
</feature>
<organism evidence="2 3">
    <name type="scientific">Belliella kenyensis</name>
    <dbReference type="NCBI Taxonomy" id="1472724"/>
    <lineage>
        <taxon>Bacteria</taxon>
        <taxon>Pseudomonadati</taxon>
        <taxon>Bacteroidota</taxon>
        <taxon>Cytophagia</taxon>
        <taxon>Cytophagales</taxon>
        <taxon>Cyclobacteriaceae</taxon>
        <taxon>Belliella</taxon>
    </lineage>
</organism>
<keyword evidence="1" id="KW-0732">Signal</keyword>